<gene>
    <name evidence="3" type="primary">tmk_2</name>
    <name evidence="3" type="ORF">CHKLHMKO_00548</name>
</gene>
<dbReference type="AlphaFoldDB" id="A0A811TEH1"/>
<evidence type="ECO:0000259" key="2">
    <source>
        <dbReference type="Pfam" id="PF02223"/>
    </source>
</evidence>
<feature type="transmembrane region" description="Helical" evidence="1">
    <location>
        <begin position="66"/>
        <end position="87"/>
    </location>
</feature>
<evidence type="ECO:0000313" key="4">
    <source>
        <dbReference type="Proteomes" id="UP000610373"/>
    </source>
</evidence>
<accession>A0A811TEH1</accession>
<protein>
    <submittedName>
        <fullName evidence="3">Thymidylate kinase</fullName>
        <ecNumber evidence="3">2.7.4.9</ecNumber>
    </submittedName>
</protein>
<proteinExistence type="predicted"/>
<keyword evidence="1" id="KW-0472">Membrane</keyword>
<keyword evidence="3" id="KW-0418">Kinase</keyword>
<dbReference type="Proteomes" id="UP000610373">
    <property type="component" value="Unassembled WGS sequence"/>
</dbReference>
<dbReference type="Gene3D" id="3.40.50.300">
    <property type="entry name" value="P-loop containing nucleotide triphosphate hydrolases"/>
    <property type="match status" value="1"/>
</dbReference>
<comment type="caution">
    <text evidence="3">The sequence shown here is derived from an EMBL/GenBank/DDBJ whole genome shotgun (WGS) entry which is preliminary data.</text>
</comment>
<evidence type="ECO:0000256" key="1">
    <source>
        <dbReference type="SAM" id="Phobius"/>
    </source>
</evidence>
<dbReference type="EMBL" id="CAJHIO010000042">
    <property type="protein sequence ID" value="CAD6493849.1"/>
    <property type="molecule type" value="Genomic_DNA"/>
</dbReference>
<keyword evidence="1" id="KW-0812">Transmembrane</keyword>
<dbReference type="InterPro" id="IPR027417">
    <property type="entry name" value="P-loop_NTPase"/>
</dbReference>
<sequence length="195" mass="22569">MAIEGIDGCGKTTQANMLVDRLKKEEIEATYVRPIYVLLNLIRLGEVTKNPVSPRRARASNKKSSILQRAVMGLFGYPYAITTYIYLKLTSKDKIIVCDRYFYQFFFDLFGEISEKVIRIFPKSDITFFLDGNLDIFYSRMDNSFINFSIDIYANFSAGILTSFAIRFIQTSHSSLSFTSSIFQYLRCFIYHFIS</sequence>
<keyword evidence="1" id="KW-1133">Transmembrane helix</keyword>
<dbReference type="EC" id="2.7.4.9" evidence="3"/>
<feature type="domain" description="Thymidylate kinase-like" evidence="2">
    <location>
        <begin position="3"/>
        <end position="143"/>
    </location>
</feature>
<name>A0A811TEH1_9EURY</name>
<reference evidence="3" key="1">
    <citation type="submission" date="2020-10" db="EMBL/GenBank/DDBJ databases">
        <authorList>
            <person name="Hahn C.J."/>
            <person name="Laso-Perez R."/>
            <person name="Vulcano F."/>
            <person name="Vaziourakis K.-M."/>
            <person name="Stokke R."/>
            <person name="Steen I.H."/>
            <person name="Teske A."/>
            <person name="Boetius A."/>
            <person name="Liebeke M."/>
            <person name="Amann R."/>
            <person name="Knittel K."/>
        </authorList>
    </citation>
    <scope>NUCLEOTIDE SEQUENCE</scope>
    <source>
        <strain evidence="3">Gfbio:e3339647-f889-4370-9287-4fb5cb688e4c:AG392O15_GoMArc1</strain>
    </source>
</reference>
<dbReference type="Pfam" id="PF02223">
    <property type="entry name" value="Thymidylate_kin"/>
    <property type="match status" value="1"/>
</dbReference>
<evidence type="ECO:0000313" key="3">
    <source>
        <dbReference type="EMBL" id="CAD6493849.1"/>
    </source>
</evidence>
<dbReference type="InterPro" id="IPR039430">
    <property type="entry name" value="Thymidylate_kin-like_dom"/>
</dbReference>
<dbReference type="SUPFAM" id="SSF52540">
    <property type="entry name" value="P-loop containing nucleoside triphosphate hydrolases"/>
    <property type="match status" value="1"/>
</dbReference>
<dbReference type="GO" id="GO:0004798">
    <property type="term" value="F:dTMP kinase activity"/>
    <property type="evidence" value="ECO:0007669"/>
    <property type="project" value="UniProtKB-EC"/>
</dbReference>
<keyword evidence="3" id="KW-0808">Transferase</keyword>
<organism evidence="3 4">
    <name type="scientific">Candidatus Argoarchaeum ethanivorans</name>
    <dbReference type="NCBI Taxonomy" id="2608793"/>
    <lineage>
        <taxon>Archaea</taxon>
        <taxon>Methanobacteriati</taxon>
        <taxon>Methanobacteriota</taxon>
        <taxon>Stenosarchaea group</taxon>
        <taxon>Methanomicrobia</taxon>
        <taxon>Methanosarcinales</taxon>
        <taxon>Methanosarcinales incertae sedis</taxon>
        <taxon>GOM Arc I cluster</taxon>
        <taxon>Candidatus Argoarchaeum</taxon>
    </lineage>
</organism>